<accession>A0A8X6U183</accession>
<comment type="caution">
    <text evidence="2">The sequence shown here is derived from an EMBL/GenBank/DDBJ whole genome shotgun (WGS) entry which is preliminary data.</text>
</comment>
<dbReference type="EMBL" id="BMAW01020712">
    <property type="protein sequence ID" value="GFT69518.1"/>
    <property type="molecule type" value="Genomic_DNA"/>
</dbReference>
<feature type="compositionally biased region" description="Polar residues" evidence="1">
    <location>
        <begin position="117"/>
        <end position="131"/>
    </location>
</feature>
<dbReference type="OrthoDB" id="6358215at2759"/>
<evidence type="ECO:0008006" key="4">
    <source>
        <dbReference type="Google" id="ProtNLM"/>
    </source>
</evidence>
<dbReference type="PANTHER" id="PTHR15405">
    <property type="entry name" value="PROLINE-RICH NUCLEAR RECEPTOR COACTIVATOR"/>
    <property type="match status" value="1"/>
</dbReference>
<name>A0A8X6U183_NEPPI</name>
<dbReference type="AlphaFoldDB" id="A0A8X6U183"/>
<dbReference type="InterPro" id="IPR026780">
    <property type="entry name" value="PNRC1/2"/>
</dbReference>
<feature type="region of interest" description="Disordered" evidence="1">
    <location>
        <begin position="79"/>
        <end position="170"/>
    </location>
</feature>
<keyword evidence="3" id="KW-1185">Reference proteome</keyword>
<gene>
    <name evidence="2" type="ORF">NPIL_500291</name>
</gene>
<organism evidence="2 3">
    <name type="scientific">Nephila pilipes</name>
    <name type="common">Giant wood spider</name>
    <name type="synonym">Nephila maculata</name>
    <dbReference type="NCBI Taxonomy" id="299642"/>
    <lineage>
        <taxon>Eukaryota</taxon>
        <taxon>Metazoa</taxon>
        <taxon>Ecdysozoa</taxon>
        <taxon>Arthropoda</taxon>
        <taxon>Chelicerata</taxon>
        <taxon>Arachnida</taxon>
        <taxon>Araneae</taxon>
        <taxon>Araneomorphae</taxon>
        <taxon>Entelegynae</taxon>
        <taxon>Araneoidea</taxon>
        <taxon>Nephilidae</taxon>
        <taxon>Nephila</taxon>
    </lineage>
</organism>
<dbReference type="Proteomes" id="UP000887013">
    <property type="component" value="Unassembled WGS sequence"/>
</dbReference>
<feature type="compositionally biased region" description="Pro residues" evidence="1">
    <location>
        <begin position="144"/>
        <end position="154"/>
    </location>
</feature>
<evidence type="ECO:0000313" key="3">
    <source>
        <dbReference type="Proteomes" id="UP000887013"/>
    </source>
</evidence>
<proteinExistence type="predicted"/>
<evidence type="ECO:0000256" key="1">
    <source>
        <dbReference type="SAM" id="MobiDB-lite"/>
    </source>
</evidence>
<evidence type="ECO:0000313" key="2">
    <source>
        <dbReference type="EMBL" id="GFT69518.1"/>
    </source>
</evidence>
<sequence>MLIYLNQELDCVFHRKESDARKKAIAIVDLNSSGVDHFLIKMMETIDGGSNYMKIVQHSVHLNLNSALCSLVTPPRRTMKNKKRMSTPIDTPLLNFQTPPPVKAPENLSKSLPKGSVTRNSPSRLSPSQLDGNGFYAGAKFGERPPPTELPKPPNHWVSVGENKNRGSNEQSCIEMTNNLKVLLKVQS</sequence>
<protein>
    <recommendedName>
        <fullName evidence="4">Proline-rich nuclear receptor coactivator 2</fullName>
    </recommendedName>
</protein>
<reference evidence="2" key="1">
    <citation type="submission" date="2020-08" db="EMBL/GenBank/DDBJ databases">
        <title>Multicomponent nature underlies the extraordinary mechanical properties of spider dragline silk.</title>
        <authorList>
            <person name="Kono N."/>
            <person name="Nakamura H."/>
            <person name="Mori M."/>
            <person name="Yoshida Y."/>
            <person name="Ohtoshi R."/>
            <person name="Malay A.D."/>
            <person name="Moran D.A.P."/>
            <person name="Tomita M."/>
            <person name="Numata K."/>
            <person name="Arakawa K."/>
        </authorList>
    </citation>
    <scope>NUCLEOTIDE SEQUENCE</scope>
</reference>